<evidence type="ECO:0000313" key="1">
    <source>
        <dbReference type="EMBL" id="MFD1881051.1"/>
    </source>
</evidence>
<name>A0ABW4R470_9RHOB</name>
<dbReference type="InterPro" id="IPR021955">
    <property type="entry name" value="DUF3572"/>
</dbReference>
<dbReference type="EMBL" id="JBHUEN010000013">
    <property type="protein sequence ID" value="MFD1881051.1"/>
    <property type="molecule type" value="Genomic_DNA"/>
</dbReference>
<comment type="caution">
    <text evidence="1">The sequence shown here is derived from an EMBL/GenBank/DDBJ whole genome shotgun (WGS) entry which is preliminary data.</text>
</comment>
<proteinExistence type="predicted"/>
<accession>A0ABW4R470</accession>
<keyword evidence="2" id="KW-1185">Reference proteome</keyword>
<protein>
    <submittedName>
        <fullName evidence="1">DUF3572 family protein</fullName>
    </submittedName>
</protein>
<dbReference type="Proteomes" id="UP001597213">
    <property type="component" value="Unassembled WGS sequence"/>
</dbReference>
<reference evidence="2" key="1">
    <citation type="journal article" date="2019" name="Int. J. Syst. Evol. Microbiol.">
        <title>The Global Catalogue of Microorganisms (GCM) 10K type strain sequencing project: providing services to taxonomists for standard genome sequencing and annotation.</title>
        <authorList>
            <consortium name="The Broad Institute Genomics Platform"/>
            <consortium name="The Broad Institute Genome Sequencing Center for Infectious Disease"/>
            <person name="Wu L."/>
            <person name="Ma J."/>
        </authorList>
    </citation>
    <scope>NUCLEOTIDE SEQUENCE [LARGE SCALE GENOMIC DNA]</scope>
    <source>
        <strain evidence="2">CCUG 56029</strain>
    </source>
</reference>
<gene>
    <name evidence="1" type="ORF">ACFSCT_04895</name>
</gene>
<sequence length="94" mass="10344">MPKEAEAARDLAMQAFLRIAADPEMVQSFMASTGTDPVGLRAMAGRPGFALFVLDFIAEQDDRMVEMARMLEIRPESIARARVILDPASRGEFA</sequence>
<dbReference type="Pfam" id="PF12096">
    <property type="entry name" value="DUF3572"/>
    <property type="match status" value="1"/>
</dbReference>
<organism evidence="1 2">
    <name type="scientific">Paracoccus pacificus</name>
    <dbReference type="NCBI Taxonomy" id="1463598"/>
    <lineage>
        <taxon>Bacteria</taxon>
        <taxon>Pseudomonadati</taxon>
        <taxon>Pseudomonadota</taxon>
        <taxon>Alphaproteobacteria</taxon>
        <taxon>Rhodobacterales</taxon>
        <taxon>Paracoccaceae</taxon>
        <taxon>Paracoccus</taxon>
    </lineage>
</organism>
<dbReference type="RefSeq" id="WP_379140577.1">
    <property type="nucleotide sequence ID" value="NZ_JBHUEN010000013.1"/>
</dbReference>
<evidence type="ECO:0000313" key="2">
    <source>
        <dbReference type="Proteomes" id="UP001597213"/>
    </source>
</evidence>